<evidence type="ECO:0000313" key="2">
    <source>
        <dbReference type="Proteomes" id="UP000638313"/>
    </source>
</evidence>
<reference evidence="1" key="2">
    <citation type="submission" date="2020-09" db="EMBL/GenBank/DDBJ databases">
        <authorList>
            <person name="Sun Q."/>
            <person name="Ohkuma M."/>
        </authorList>
    </citation>
    <scope>NUCLEOTIDE SEQUENCE</scope>
    <source>
        <strain evidence="1">JCM 4059</strain>
    </source>
</reference>
<gene>
    <name evidence="1" type="ORF">GCM10010218_53980</name>
</gene>
<sequence>MAALPETAAGPHPPTAAAPAVAGGLLDWVTALDYAARLTAAGDAIAALVRDTEPRMPVFRNRAYPLSPLPLFLREEAAARAGHHLEAYVRLLGKVAVLYRDDPEVRQWYGLPHAADVLVEAERRAGRQDGPAEIGVCRLDGYAEQDGEGLRLLENNADAPAGTLFTPRIHRTVGAVLDAAGIPLPAHAAASAPRDDALLDALGPGLADARRQGRTPVVAVLQPRGAANRESHETAGVLRALGIDAFVADPREVTAVRGRARAGGRGIDACWNKVNTVAWQQLAQDDPDLCHRWAAVLRDTDLHHVNSFLARYVCESKLTLALVQEPRFADRFTAGEHDLVAGLLPWSRKVHDGLAGRMLEDQHAYVLKEPYDIRGDGVTVGRAVGRSTWAAAVARAVAGQGVAQQYVAPAAYPVLRTDGPPRVTAMPVSLDTYVLRGRVAFHGSKASLQPRLNIFQGGRKLAVHVTADAAATGGHG</sequence>
<evidence type="ECO:0008006" key="3">
    <source>
        <dbReference type="Google" id="ProtNLM"/>
    </source>
</evidence>
<organism evidence="1 2">
    <name type="scientific">Streptomyces mashuensis</name>
    <dbReference type="NCBI Taxonomy" id="33904"/>
    <lineage>
        <taxon>Bacteria</taxon>
        <taxon>Bacillati</taxon>
        <taxon>Actinomycetota</taxon>
        <taxon>Actinomycetes</taxon>
        <taxon>Kitasatosporales</taxon>
        <taxon>Streptomycetaceae</taxon>
        <taxon>Streptomyces</taxon>
    </lineage>
</organism>
<proteinExistence type="predicted"/>
<evidence type="ECO:0000313" key="1">
    <source>
        <dbReference type="EMBL" id="GHF65659.1"/>
    </source>
</evidence>
<accession>A0A919B8Q6</accession>
<dbReference type="RefSeq" id="WP_190132325.1">
    <property type="nucleotide sequence ID" value="NZ_BNBD01000014.1"/>
</dbReference>
<dbReference type="Proteomes" id="UP000638313">
    <property type="component" value="Unassembled WGS sequence"/>
</dbReference>
<name>A0A919B8Q6_9ACTN</name>
<dbReference type="SUPFAM" id="SSF56059">
    <property type="entry name" value="Glutathione synthetase ATP-binding domain-like"/>
    <property type="match status" value="1"/>
</dbReference>
<dbReference type="EMBL" id="BNBD01000014">
    <property type="protein sequence ID" value="GHF65659.1"/>
    <property type="molecule type" value="Genomic_DNA"/>
</dbReference>
<keyword evidence="2" id="KW-1185">Reference proteome</keyword>
<protein>
    <recommendedName>
        <fullName evidence="3">Circularly permuted type 2 ATP-grasp protein</fullName>
    </recommendedName>
</protein>
<reference evidence="1" key="1">
    <citation type="journal article" date="2014" name="Int. J. Syst. Evol. Microbiol.">
        <title>Complete genome sequence of Corynebacterium casei LMG S-19264T (=DSM 44701T), isolated from a smear-ripened cheese.</title>
        <authorList>
            <consortium name="US DOE Joint Genome Institute (JGI-PGF)"/>
            <person name="Walter F."/>
            <person name="Albersmeier A."/>
            <person name="Kalinowski J."/>
            <person name="Ruckert C."/>
        </authorList>
    </citation>
    <scope>NUCLEOTIDE SEQUENCE</scope>
    <source>
        <strain evidence="1">JCM 4059</strain>
    </source>
</reference>
<dbReference type="AlphaFoldDB" id="A0A919B8Q6"/>
<comment type="caution">
    <text evidence="1">The sequence shown here is derived from an EMBL/GenBank/DDBJ whole genome shotgun (WGS) entry which is preliminary data.</text>
</comment>